<gene>
    <name evidence="2" type="ORF">BSTOLATCC_MIC77</name>
</gene>
<proteinExistence type="predicted"/>
<accession>A0AAU9I978</accession>
<keyword evidence="1" id="KW-0812">Transmembrane</keyword>
<evidence type="ECO:0000313" key="3">
    <source>
        <dbReference type="Proteomes" id="UP001162131"/>
    </source>
</evidence>
<protein>
    <submittedName>
        <fullName evidence="2">Uncharacterized protein</fullName>
    </submittedName>
</protein>
<reference evidence="2" key="1">
    <citation type="submission" date="2021-09" db="EMBL/GenBank/DDBJ databases">
        <authorList>
            <consortium name="AG Swart"/>
            <person name="Singh M."/>
            <person name="Singh A."/>
            <person name="Seah K."/>
            <person name="Emmerich C."/>
        </authorList>
    </citation>
    <scope>NUCLEOTIDE SEQUENCE</scope>
    <source>
        <strain evidence="2">ATCC30299</strain>
    </source>
</reference>
<organism evidence="2 3">
    <name type="scientific">Blepharisma stoltei</name>
    <dbReference type="NCBI Taxonomy" id="1481888"/>
    <lineage>
        <taxon>Eukaryota</taxon>
        <taxon>Sar</taxon>
        <taxon>Alveolata</taxon>
        <taxon>Ciliophora</taxon>
        <taxon>Postciliodesmatophora</taxon>
        <taxon>Heterotrichea</taxon>
        <taxon>Heterotrichida</taxon>
        <taxon>Blepharismidae</taxon>
        <taxon>Blepharisma</taxon>
    </lineage>
</organism>
<keyword evidence="1" id="KW-0472">Membrane</keyword>
<evidence type="ECO:0000313" key="2">
    <source>
        <dbReference type="EMBL" id="CAG9309862.1"/>
    </source>
</evidence>
<dbReference type="EMBL" id="CAJZBQ010000001">
    <property type="protein sequence ID" value="CAG9309862.1"/>
    <property type="molecule type" value="Genomic_DNA"/>
</dbReference>
<evidence type="ECO:0000256" key="1">
    <source>
        <dbReference type="SAM" id="Phobius"/>
    </source>
</evidence>
<feature type="transmembrane region" description="Helical" evidence="1">
    <location>
        <begin position="24"/>
        <end position="43"/>
    </location>
</feature>
<keyword evidence="1" id="KW-1133">Transmembrane helix</keyword>
<sequence length="108" mass="12247">MIAAIWSVGISSIYEFTNDGLLEILTLLQYVGWAFLLVVGVLIQKKYCPGLLYSERPPNIALLFRFALSKKISADQINKMNKEKAARHLMSSMRKRAFSSFSNQSMIL</sequence>
<dbReference type="AlphaFoldDB" id="A0AAU9I978"/>
<dbReference type="Proteomes" id="UP001162131">
    <property type="component" value="Unassembled WGS sequence"/>
</dbReference>
<comment type="caution">
    <text evidence="2">The sequence shown here is derived from an EMBL/GenBank/DDBJ whole genome shotgun (WGS) entry which is preliminary data.</text>
</comment>
<name>A0AAU9I978_9CILI</name>
<keyword evidence="3" id="KW-1185">Reference proteome</keyword>